<evidence type="ECO:0000256" key="2">
    <source>
        <dbReference type="ARBA" id="ARBA00006911"/>
    </source>
</evidence>
<evidence type="ECO:0000256" key="8">
    <source>
        <dbReference type="ARBA" id="ARBA00023159"/>
    </source>
</evidence>
<keyword evidence="15" id="KW-1185">Reference proteome</keyword>
<feature type="compositionally biased region" description="Gly residues" evidence="11">
    <location>
        <begin position="1"/>
        <end position="14"/>
    </location>
</feature>
<evidence type="ECO:0000256" key="10">
    <source>
        <dbReference type="ARBA" id="ARBA00023294"/>
    </source>
</evidence>
<dbReference type="GO" id="GO:0009734">
    <property type="term" value="P:auxin-activated signaling pathway"/>
    <property type="evidence" value="ECO:0007669"/>
    <property type="project" value="UniProtKB-KW"/>
</dbReference>
<evidence type="ECO:0000256" key="5">
    <source>
        <dbReference type="ARBA" id="ARBA00022833"/>
    </source>
</evidence>
<keyword evidence="9" id="KW-0539">Nucleus</keyword>
<dbReference type="PANTHER" id="PTHR31604">
    <property type="entry name" value="PROTEIN LATERAL ROOT PRIMORDIUM 1"/>
    <property type="match status" value="1"/>
</dbReference>
<dbReference type="Pfam" id="PF05142">
    <property type="entry name" value="DUF702"/>
    <property type="match status" value="1"/>
</dbReference>
<protein>
    <submittedName>
        <fullName evidence="13">Putative transcription factor STY-LRP1 family</fullName>
    </submittedName>
    <submittedName>
        <fullName evidence="12">Zinc finger, LRP1 type protein</fullName>
    </submittedName>
</protein>
<evidence type="ECO:0000256" key="4">
    <source>
        <dbReference type="ARBA" id="ARBA00022723"/>
    </source>
</evidence>
<dbReference type="OrthoDB" id="692274at2759"/>
<evidence type="ECO:0000313" key="13">
    <source>
        <dbReference type="EMBL" id="RHN42034.1"/>
    </source>
</evidence>
<dbReference type="Gramene" id="rna48421">
    <property type="protein sequence ID" value="RHN42034.1"/>
    <property type="gene ID" value="gene48421"/>
</dbReference>
<gene>
    <name evidence="14" type="primary">25501609</name>
    <name evidence="12" type="ordered locus">MTR_8g076620</name>
    <name evidence="13" type="ORF">MtrunA17_Chr8g0372461</name>
</gene>
<feature type="compositionally biased region" description="Polar residues" evidence="11">
    <location>
        <begin position="100"/>
        <end position="111"/>
    </location>
</feature>
<keyword evidence="10" id="KW-0927">Auxin signaling pathway</keyword>
<dbReference type="KEGG" id="mtr:25501609"/>
<dbReference type="Proteomes" id="UP000265566">
    <property type="component" value="Chromosome 8"/>
</dbReference>
<keyword evidence="6" id="KW-0073">Auxin biosynthesis</keyword>
<evidence type="ECO:0000313" key="14">
    <source>
        <dbReference type="EnsemblPlants" id="KEH20397"/>
    </source>
</evidence>
<keyword evidence="8" id="KW-0010">Activator</keyword>
<evidence type="ECO:0000256" key="9">
    <source>
        <dbReference type="ARBA" id="ARBA00023242"/>
    </source>
</evidence>
<evidence type="ECO:0000256" key="3">
    <source>
        <dbReference type="ARBA" id="ARBA00022473"/>
    </source>
</evidence>
<evidence type="ECO:0000256" key="1">
    <source>
        <dbReference type="ARBA" id="ARBA00004123"/>
    </source>
</evidence>
<reference evidence="12 15" key="2">
    <citation type="journal article" date="2014" name="BMC Genomics">
        <title>An improved genome release (version Mt4.0) for the model legume Medicago truncatula.</title>
        <authorList>
            <person name="Tang H."/>
            <person name="Krishnakumar V."/>
            <person name="Bidwell S."/>
            <person name="Rosen B."/>
            <person name="Chan A."/>
            <person name="Zhou S."/>
            <person name="Gentzbittel L."/>
            <person name="Childs K.L."/>
            <person name="Yandell M."/>
            <person name="Gundlach H."/>
            <person name="Mayer K.F."/>
            <person name="Schwartz D.C."/>
            <person name="Town C.D."/>
        </authorList>
    </citation>
    <scope>GENOME REANNOTATION</scope>
    <source>
        <strain evidence="12">A17</strain>
        <strain evidence="14 15">cv. Jemalong A17</strain>
    </source>
</reference>
<dbReference type="HOGENOM" id="CLU_041493_1_0_1"/>
<accession>A0A072TSM8</accession>
<evidence type="ECO:0000313" key="15">
    <source>
        <dbReference type="Proteomes" id="UP000002051"/>
    </source>
</evidence>
<keyword evidence="5" id="KW-0862">Zinc</keyword>
<proteinExistence type="inferred from homology"/>
<sequence>MAGLFSLGGGGRGNQGEESQQQGHIPPQETLFWYNKNDDVSSYRGNLELWNQHQQHQQHQQQDDMHAARPFFPRDLYGPGVGLGVGPSRVSSDDHEHQSSSRSAAFTMAMRSSSSAEGISCQDCGNQAKKDCPHMRCRTCCKSRGFQCQTHVKSTWVPASRRRERQQQLSSSPLQRDISKRPRDGSNALVSTRNFHTGLEEANFPAVVSSPAEFRCVRVSSIDDADDRYAYQTAVNIGGHLFKGILYDFGPESSTNNSNNNSNYNNSNYMIGETSGGGGVGVAQPLNLIADSDTTVVASSGALVDPSSLYSAPINAFMTASGTQFFPRPRS</sequence>
<keyword evidence="3" id="KW-0217">Developmental protein</keyword>
<dbReference type="GO" id="GO:0045893">
    <property type="term" value="P:positive regulation of DNA-templated transcription"/>
    <property type="evidence" value="ECO:0000318"/>
    <property type="project" value="GO_Central"/>
</dbReference>
<dbReference type="GO" id="GO:0046872">
    <property type="term" value="F:metal ion binding"/>
    <property type="evidence" value="ECO:0007669"/>
    <property type="project" value="UniProtKB-KW"/>
</dbReference>
<dbReference type="GO" id="GO:0003677">
    <property type="term" value="F:DNA binding"/>
    <property type="evidence" value="ECO:0000318"/>
    <property type="project" value="GO_Central"/>
</dbReference>
<evidence type="ECO:0000313" key="12">
    <source>
        <dbReference type="EMBL" id="KEH20397.1"/>
    </source>
</evidence>
<reference evidence="14" key="3">
    <citation type="submission" date="2015-04" db="UniProtKB">
        <authorList>
            <consortium name="EnsemblPlants"/>
        </authorList>
    </citation>
    <scope>IDENTIFICATION</scope>
    <source>
        <strain evidence="14">cv. Jemalong A17</strain>
    </source>
</reference>
<dbReference type="InterPro" id="IPR007818">
    <property type="entry name" value="SHI"/>
</dbReference>
<dbReference type="NCBIfam" id="TIGR01624">
    <property type="entry name" value="LRP1_Cterm"/>
    <property type="match status" value="1"/>
</dbReference>
<dbReference type="AlphaFoldDB" id="A0A072TSM8"/>
<evidence type="ECO:0000256" key="7">
    <source>
        <dbReference type="ARBA" id="ARBA00023125"/>
    </source>
</evidence>
<comment type="subcellular location">
    <subcellularLocation>
        <location evidence="1">Nucleus</location>
    </subcellularLocation>
</comment>
<dbReference type="STRING" id="3880.A0A072TSM8"/>
<dbReference type="GO" id="GO:0005634">
    <property type="term" value="C:nucleus"/>
    <property type="evidence" value="ECO:0000318"/>
    <property type="project" value="GO_Central"/>
</dbReference>
<dbReference type="PANTHER" id="PTHR31604:SF4">
    <property type="entry name" value="PROTEIN SHORT INTERNODES"/>
    <property type="match status" value="1"/>
</dbReference>
<dbReference type="NCBIfam" id="TIGR01623">
    <property type="entry name" value="put_zinc_LRP1"/>
    <property type="match status" value="1"/>
</dbReference>
<keyword evidence="4" id="KW-0479">Metal-binding</keyword>
<reference evidence="13" key="4">
    <citation type="journal article" date="2018" name="Nat. Plants">
        <title>Whole-genome landscape of Medicago truncatula symbiotic genes.</title>
        <authorList>
            <person name="Pecrix Y."/>
            <person name="Gamas P."/>
            <person name="Carrere S."/>
        </authorList>
    </citation>
    <scope>NUCLEOTIDE SEQUENCE</scope>
    <source>
        <tissue evidence="13">Leaves</tissue>
    </source>
</reference>
<dbReference type="InterPro" id="IPR006511">
    <property type="entry name" value="SHI_C"/>
</dbReference>
<feature type="region of interest" description="Disordered" evidence="11">
    <location>
        <begin position="78"/>
        <end position="111"/>
    </location>
</feature>
<feature type="region of interest" description="Disordered" evidence="11">
    <location>
        <begin position="157"/>
        <end position="189"/>
    </location>
</feature>
<dbReference type="EnsemblPlants" id="KEH20397">
    <property type="protein sequence ID" value="KEH20397"/>
    <property type="gene ID" value="MTR_8g076620"/>
</dbReference>
<feature type="region of interest" description="Disordered" evidence="11">
    <location>
        <begin position="1"/>
        <end position="27"/>
    </location>
</feature>
<dbReference type="EMBL" id="PSQE01000008">
    <property type="protein sequence ID" value="RHN42034.1"/>
    <property type="molecule type" value="Genomic_DNA"/>
</dbReference>
<reference evidence="12 15" key="1">
    <citation type="journal article" date="2011" name="Nature">
        <title>The Medicago genome provides insight into the evolution of rhizobial symbioses.</title>
        <authorList>
            <person name="Young N.D."/>
            <person name="Debelle F."/>
            <person name="Oldroyd G.E."/>
            <person name="Geurts R."/>
            <person name="Cannon S.B."/>
            <person name="Udvardi M.K."/>
            <person name="Benedito V.A."/>
            <person name="Mayer K.F."/>
            <person name="Gouzy J."/>
            <person name="Schoof H."/>
            <person name="Van de Peer Y."/>
            <person name="Proost S."/>
            <person name="Cook D.R."/>
            <person name="Meyers B.C."/>
            <person name="Spannagl M."/>
            <person name="Cheung F."/>
            <person name="De Mita S."/>
            <person name="Krishnakumar V."/>
            <person name="Gundlach H."/>
            <person name="Zhou S."/>
            <person name="Mudge J."/>
            <person name="Bharti A.K."/>
            <person name="Murray J.D."/>
            <person name="Naoumkina M.A."/>
            <person name="Rosen B."/>
            <person name="Silverstein K.A."/>
            <person name="Tang H."/>
            <person name="Rombauts S."/>
            <person name="Zhao P.X."/>
            <person name="Zhou P."/>
            <person name="Barbe V."/>
            <person name="Bardou P."/>
            <person name="Bechner M."/>
            <person name="Bellec A."/>
            <person name="Berger A."/>
            <person name="Berges H."/>
            <person name="Bidwell S."/>
            <person name="Bisseling T."/>
            <person name="Choisne N."/>
            <person name="Couloux A."/>
            <person name="Denny R."/>
            <person name="Deshpande S."/>
            <person name="Dai X."/>
            <person name="Doyle J.J."/>
            <person name="Dudez A.M."/>
            <person name="Farmer A.D."/>
            <person name="Fouteau S."/>
            <person name="Franken C."/>
            <person name="Gibelin C."/>
            <person name="Gish J."/>
            <person name="Goldstein S."/>
            <person name="Gonzalez A.J."/>
            <person name="Green P.J."/>
            <person name="Hallab A."/>
            <person name="Hartog M."/>
            <person name="Hua A."/>
            <person name="Humphray S.J."/>
            <person name="Jeong D.H."/>
            <person name="Jing Y."/>
            <person name="Jocker A."/>
            <person name="Kenton S.M."/>
            <person name="Kim D.J."/>
            <person name="Klee K."/>
            <person name="Lai H."/>
            <person name="Lang C."/>
            <person name="Lin S."/>
            <person name="Macmil S.L."/>
            <person name="Magdelenat G."/>
            <person name="Matthews L."/>
            <person name="McCorrison J."/>
            <person name="Monaghan E.L."/>
            <person name="Mun J.H."/>
            <person name="Najar F.Z."/>
            <person name="Nicholson C."/>
            <person name="Noirot C."/>
            <person name="O'Bleness M."/>
            <person name="Paule C.R."/>
            <person name="Poulain J."/>
            <person name="Prion F."/>
            <person name="Qin B."/>
            <person name="Qu C."/>
            <person name="Retzel E.F."/>
            <person name="Riddle C."/>
            <person name="Sallet E."/>
            <person name="Samain S."/>
            <person name="Samson N."/>
            <person name="Sanders I."/>
            <person name="Saurat O."/>
            <person name="Scarpelli C."/>
            <person name="Schiex T."/>
            <person name="Segurens B."/>
            <person name="Severin A.J."/>
            <person name="Sherrier D.J."/>
            <person name="Shi R."/>
            <person name="Sims S."/>
            <person name="Singer S.R."/>
            <person name="Sinharoy S."/>
            <person name="Sterck L."/>
            <person name="Viollet A."/>
            <person name="Wang B.B."/>
            <person name="Wang K."/>
            <person name="Wang M."/>
            <person name="Wang X."/>
            <person name="Warfsmann J."/>
            <person name="Weissenbach J."/>
            <person name="White D.D."/>
            <person name="White J.D."/>
            <person name="Wiley G.B."/>
            <person name="Wincker P."/>
            <person name="Xing Y."/>
            <person name="Yang L."/>
            <person name="Yao Z."/>
            <person name="Ying F."/>
            <person name="Zhai J."/>
            <person name="Zhou L."/>
            <person name="Zuber A."/>
            <person name="Denarie J."/>
            <person name="Dixon R.A."/>
            <person name="May G.D."/>
            <person name="Schwartz D.C."/>
            <person name="Rogers J."/>
            <person name="Quetier F."/>
            <person name="Town C.D."/>
            <person name="Roe B.A."/>
        </authorList>
    </citation>
    <scope>NUCLEOTIDE SEQUENCE [LARGE SCALE GENOMIC DNA]</scope>
    <source>
        <strain evidence="12">A17</strain>
        <strain evidence="14 15">cv. Jemalong A17</strain>
    </source>
</reference>
<organism evidence="12 15">
    <name type="scientific">Medicago truncatula</name>
    <name type="common">Barrel medic</name>
    <name type="synonym">Medicago tribuloides</name>
    <dbReference type="NCBI Taxonomy" id="3880"/>
    <lineage>
        <taxon>Eukaryota</taxon>
        <taxon>Viridiplantae</taxon>
        <taxon>Streptophyta</taxon>
        <taxon>Embryophyta</taxon>
        <taxon>Tracheophyta</taxon>
        <taxon>Spermatophyta</taxon>
        <taxon>Magnoliopsida</taxon>
        <taxon>eudicotyledons</taxon>
        <taxon>Gunneridae</taxon>
        <taxon>Pentapetalae</taxon>
        <taxon>rosids</taxon>
        <taxon>fabids</taxon>
        <taxon>Fabales</taxon>
        <taxon>Fabaceae</taxon>
        <taxon>Papilionoideae</taxon>
        <taxon>50 kb inversion clade</taxon>
        <taxon>NPAAA clade</taxon>
        <taxon>Hologalegina</taxon>
        <taxon>IRL clade</taxon>
        <taxon>Trifolieae</taxon>
        <taxon>Medicago</taxon>
    </lineage>
</organism>
<feature type="compositionally biased region" description="Low complexity" evidence="11">
    <location>
        <begin position="167"/>
        <end position="176"/>
    </location>
</feature>
<keyword evidence="7" id="KW-0238">DNA-binding</keyword>
<evidence type="ECO:0000256" key="6">
    <source>
        <dbReference type="ARBA" id="ARBA00023070"/>
    </source>
</evidence>
<dbReference type="GO" id="GO:0003700">
    <property type="term" value="F:DNA-binding transcription factor activity"/>
    <property type="evidence" value="ECO:0007669"/>
    <property type="project" value="InterPro"/>
</dbReference>
<dbReference type="InterPro" id="IPR006510">
    <property type="entry name" value="Znf_LRP1"/>
</dbReference>
<name>A0A072TSM8_MEDTR</name>
<dbReference type="Proteomes" id="UP000002051">
    <property type="component" value="Chromosome 8"/>
</dbReference>
<dbReference type="GO" id="GO:0009851">
    <property type="term" value="P:auxin biosynthetic process"/>
    <property type="evidence" value="ECO:0007669"/>
    <property type="project" value="UniProtKB-KW"/>
</dbReference>
<comment type="similarity">
    <text evidence="2">Belongs to the SHI protein family.</text>
</comment>
<evidence type="ECO:0000256" key="11">
    <source>
        <dbReference type="SAM" id="MobiDB-lite"/>
    </source>
</evidence>
<dbReference type="EMBL" id="CM001224">
    <property type="protein sequence ID" value="KEH20397.1"/>
    <property type="molecule type" value="Genomic_DNA"/>
</dbReference>